<keyword evidence="1" id="KW-0812">Transmembrane</keyword>
<reference evidence="2" key="1">
    <citation type="submission" date="2024-05" db="EMBL/GenBank/DDBJ databases">
        <authorList>
            <person name="Luo Y.-C."/>
            <person name="Nicholds J."/>
            <person name="Mortimer T."/>
            <person name="Maboni G."/>
        </authorList>
    </citation>
    <scope>NUCLEOTIDE SEQUENCE</scope>
    <source>
        <strain evidence="2">151836</strain>
    </source>
</reference>
<accession>A0AB39D311</accession>
<dbReference type="EMBL" id="CP158254">
    <property type="protein sequence ID" value="XDJ48456.1"/>
    <property type="molecule type" value="Genomic_DNA"/>
</dbReference>
<feature type="transmembrane region" description="Helical" evidence="1">
    <location>
        <begin position="46"/>
        <end position="67"/>
    </location>
</feature>
<evidence type="ECO:0000256" key="1">
    <source>
        <dbReference type="SAM" id="Phobius"/>
    </source>
</evidence>
<proteinExistence type="predicted"/>
<dbReference type="RefSeq" id="WP_368640573.1">
    <property type="nucleotide sequence ID" value="NZ_CP158254.1"/>
</dbReference>
<name>A0AB39D311_9BURK</name>
<keyword evidence="1" id="KW-1133">Transmembrane helix</keyword>
<keyword evidence="1" id="KW-0472">Membrane</keyword>
<evidence type="ECO:0000313" key="2">
    <source>
        <dbReference type="EMBL" id="XDJ48456.1"/>
    </source>
</evidence>
<dbReference type="AlphaFoldDB" id="A0AB39D311"/>
<organism evidence="2">
    <name type="scientific">Castellaniella ginsengisoli</name>
    <dbReference type="NCBI Taxonomy" id="546114"/>
    <lineage>
        <taxon>Bacteria</taxon>
        <taxon>Pseudomonadati</taxon>
        <taxon>Pseudomonadota</taxon>
        <taxon>Betaproteobacteria</taxon>
        <taxon>Burkholderiales</taxon>
        <taxon>Alcaligenaceae</taxon>
        <taxon>Castellaniella</taxon>
    </lineage>
</organism>
<gene>
    <name evidence="2" type="ORF">ABRZ04_05170</name>
</gene>
<sequence>MNILRTIIARVSEMPAHSADAIGIKSSAATTYGASASSIVASVAGWNWTAIITGVVAIVGLAVNVYFQVRRDRRESRESEARIAALKERCDL</sequence>
<protein>
    <submittedName>
        <fullName evidence="2">Holin</fullName>
    </submittedName>
</protein>